<dbReference type="Gene3D" id="3.40.50.20">
    <property type="match status" value="1"/>
</dbReference>
<dbReference type="UniPathway" id="UPA00219"/>
<evidence type="ECO:0000256" key="2">
    <source>
        <dbReference type="ARBA" id="ARBA00003921"/>
    </source>
</evidence>
<dbReference type="PANTHER" id="PTHR23132">
    <property type="entry name" value="D-ALANINE--D-ALANINE LIGASE"/>
    <property type="match status" value="1"/>
</dbReference>
<dbReference type="GO" id="GO:0046872">
    <property type="term" value="F:metal ion binding"/>
    <property type="evidence" value="ECO:0007669"/>
    <property type="project" value="UniProtKB-KW"/>
</dbReference>
<keyword evidence="11 15" id="KW-0133">Cell shape</keyword>
<comment type="subcellular location">
    <subcellularLocation>
        <location evidence="3 15">Cytoplasm</location>
    </subcellularLocation>
</comment>
<sequence length="304" mass="34301">MKISSVVVLYGGTSSEREISLQSGQNIYEALQNLGYKAELLDFKDLEHIDKLRDYDFVFIALHGHEGESGLLQENLDRLGIKYSGSDSIGCKNTWNKRRFKDLLMSAAISTPKYQSYKSLNGLTIEDYKSLSFLNTNNSIFLKPAADGSSVDTFEIKNENEFIEAIKSVHDKDREFIFEQGIKFKEFTVTIIDKDIYPPIEILADGDFYNYEAKYISEDTQLIKAELSDEEQLKIQEIAIQAFNISGASGWGRVDLVQDIFKNFYILEINTVPGMTSHSCVPRSGSLSGLTYNDVVKNIINASL</sequence>
<dbReference type="PROSITE" id="PS50975">
    <property type="entry name" value="ATP_GRASP"/>
    <property type="match status" value="1"/>
</dbReference>
<evidence type="ECO:0000313" key="20">
    <source>
        <dbReference type="EMBL" id="EJP73507.1"/>
    </source>
</evidence>
<dbReference type="GO" id="GO:0009252">
    <property type="term" value="P:peptidoglycan biosynthetic process"/>
    <property type="evidence" value="ECO:0007669"/>
    <property type="project" value="UniProtKB-UniRule"/>
</dbReference>
<dbReference type="NCBIfam" id="NF002378">
    <property type="entry name" value="PRK01372.1"/>
    <property type="match status" value="1"/>
</dbReference>
<dbReference type="PROSITE" id="PS00844">
    <property type="entry name" value="DALA_DALA_LIGASE_2"/>
    <property type="match status" value="1"/>
</dbReference>
<dbReference type="Pfam" id="PF07478">
    <property type="entry name" value="Dala_Dala_lig_C"/>
    <property type="match status" value="1"/>
</dbReference>
<evidence type="ECO:0000256" key="15">
    <source>
        <dbReference type="HAMAP-Rule" id="MF_00047"/>
    </source>
</evidence>
<evidence type="ECO:0000256" key="5">
    <source>
        <dbReference type="ARBA" id="ARBA00010871"/>
    </source>
</evidence>
<evidence type="ECO:0000256" key="16">
    <source>
        <dbReference type="PIRSR" id="PIRSR039102-1"/>
    </source>
</evidence>
<dbReference type="EMBL" id="JH611165">
    <property type="protein sequence ID" value="EJP73507.1"/>
    <property type="molecule type" value="Genomic_DNA"/>
</dbReference>
<dbReference type="HAMAP" id="MF_00047">
    <property type="entry name" value="Dala_Dala_lig"/>
    <property type="match status" value="1"/>
</dbReference>
<dbReference type="GO" id="GO:0008360">
    <property type="term" value="P:regulation of cell shape"/>
    <property type="evidence" value="ECO:0007669"/>
    <property type="project" value="UniProtKB-KW"/>
</dbReference>
<evidence type="ECO:0000256" key="4">
    <source>
        <dbReference type="ARBA" id="ARBA00004752"/>
    </source>
</evidence>
<evidence type="ECO:0000256" key="6">
    <source>
        <dbReference type="ARBA" id="ARBA00012216"/>
    </source>
</evidence>
<feature type="active site" evidence="16">
    <location>
        <position position="16"/>
    </location>
</feature>
<evidence type="ECO:0000256" key="1">
    <source>
        <dbReference type="ARBA" id="ARBA00001936"/>
    </source>
</evidence>
<keyword evidence="10 18" id="KW-0067">ATP-binding</keyword>
<dbReference type="GO" id="GO:0005524">
    <property type="term" value="F:ATP binding"/>
    <property type="evidence" value="ECO:0007669"/>
    <property type="project" value="UniProtKB-UniRule"/>
</dbReference>
<dbReference type="EC" id="6.3.2.4" evidence="6 15"/>
<evidence type="ECO:0000256" key="10">
    <source>
        <dbReference type="ARBA" id="ARBA00022840"/>
    </source>
</evidence>
<dbReference type="InterPro" id="IPR013815">
    <property type="entry name" value="ATP_grasp_subdomain_1"/>
</dbReference>
<dbReference type="GO" id="GO:0005737">
    <property type="term" value="C:cytoplasm"/>
    <property type="evidence" value="ECO:0007669"/>
    <property type="project" value="UniProtKB-SubCell"/>
</dbReference>
<keyword evidence="9 18" id="KW-0547">Nucleotide-binding</keyword>
<dbReference type="Gene3D" id="3.30.470.20">
    <property type="entry name" value="ATP-grasp fold, B domain"/>
    <property type="match status" value="1"/>
</dbReference>
<feature type="binding site" evidence="17">
    <location>
        <position position="255"/>
    </location>
    <ligand>
        <name>Mg(2+)</name>
        <dbReference type="ChEBI" id="CHEBI:18420"/>
        <label>1</label>
    </ligand>
</feature>
<dbReference type="Proteomes" id="UP000010116">
    <property type="component" value="Unassembled WGS sequence"/>
</dbReference>
<dbReference type="InterPro" id="IPR000291">
    <property type="entry name" value="D-Ala_lig_Van_CS"/>
</dbReference>
<keyword evidence="17" id="KW-0479">Metal-binding</keyword>
<keyword evidence="7 15" id="KW-0963">Cytoplasm</keyword>
<keyword evidence="12 15" id="KW-0573">Peptidoglycan synthesis</keyword>
<gene>
    <name evidence="15" type="primary">ddl</name>
    <name evidence="20" type="ORF">NT02SARS_0331</name>
</gene>
<comment type="function">
    <text evidence="2 15">Cell wall formation.</text>
</comment>
<dbReference type="InterPro" id="IPR016185">
    <property type="entry name" value="PreATP-grasp_dom_sf"/>
</dbReference>
<proteinExistence type="inferred from homology"/>
<evidence type="ECO:0000256" key="17">
    <source>
        <dbReference type="PIRSR" id="PIRSR039102-3"/>
    </source>
</evidence>
<keyword evidence="17" id="KW-0464">Manganese</keyword>
<dbReference type="GO" id="GO:0071555">
    <property type="term" value="P:cell wall organization"/>
    <property type="evidence" value="ECO:0007669"/>
    <property type="project" value="UniProtKB-KW"/>
</dbReference>
<evidence type="ECO:0000313" key="21">
    <source>
        <dbReference type="Proteomes" id="UP000010116"/>
    </source>
</evidence>
<dbReference type="InterPro" id="IPR011095">
    <property type="entry name" value="Dala_Dala_lig_C"/>
</dbReference>
<reference evidence="20 21" key="1">
    <citation type="journal article" date="2012" name="ISME J.">
        <title>Genomic insights to SAR86, an abundant and uncultivated marine bacterial lineage.</title>
        <authorList>
            <person name="Dupont C.L."/>
            <person name="Rusch D.B."/>
            <person name="Yooseph S."/>
            <person name="Lombardo M.J."/>
            <person name="Richter R.A."/>
            <person name="Valas R."/>
            <person name="Novotny M."/>
            <person name="Yee-Greenbaum J."/>
            <person name="Selengut J.D."/>
            <person name="Haft D.H."/>
            <person name="Halpern A.L."/>
            <person name="Lasken R.S."/>
            <person name="Nealson K."/>
            <person name="Friedman R."/>
            <person name="Venter J.C."/>
        </authorList>
    </citation>
    <scope>NUCLEOTIDE SEQUENCE [LARGE SCALE GENOMIC DNA]</scope>
</reference>
<dbReference type="HOGENOM" id="CLU_039268_1_2_6"/>
<evidence type="ECO:0000256" key="7">
    <source>
        <dbReference type="ARBA" id="ARBA00022490"/>
    </source>
</evidence>
<dbReference type="SUPFAM" id="SSF52440">
    <property type="entry name" value="PreATP-grasp domain"/>
    <property type="match status" value="1"/>
</dbReference>
<accession>J4V4S9</accession>
<keyword evidence="8 15" id="KW-0436">Ligase</keyword>
<feature type="domain" description="ATP-grasp" evidence="19">
    <location>
        <begin position="101"/>
        <end position="301"/>
    </location>
</feature>
<evidence type="ECO:0000256" key="12">
    <source>
        <dbReference type="ARBA" id="ARBA00022984"/>
    </source>
</evidence>
<feature type="active site" evidence="16">
    <location>
        <position position="149"/>
    </location>
</feature>
<comment type="pathway">
    <text evidence="4 15">Cell wall biogenesis; peptidoglycan biosynthesis.</text>
</comment>
<evidence type="ECO:0000256" key="8">
    <source>
        <dbReference type="ARBA" id="ARBA00022598"/>
    </source>
</evidence>
<dbReference type="AlphaFoldDB" id="J4V4S9"/>
<comment type="similarity">
    <text evidence="5 15">Belongs to the D-alanine--D-alanine ligase family.</text>
</comment>
<evidence type="ECO:0000256" key="14">
    <source>
        <dbReference type="ARBA" id="ARBA00047614"/>
    </source>
</evidence>
<dbReference type="InterPro" id="IPR005905">
    <property type="entry name" value="D_ala_D_ala"/>
</dbReference>
<feature type="binding site" evidence="17">
    <location>
        <position position="270"/>
    </location>
    <ligand>
        <name>Mg(2+)</name>
        <dbReference type="ChEBI" id="CHEBI:18420"/>
        <label>2</label>
    </ligand>
</feature>
<comment type="cofactor">
    <cofactor evidence="17">
        <name>Mg(2+)</name>
        <dbReference type="ChEBI" id="CHEBI:18420"/>
    </cofactor>
    <cofactor evidence="17">
        <name>Mn(2+)</name>
        <dbReference type="ChEBI" id="CHEBI:29035"/>
    </cofactor>
    <text evidence="17">Binds 2 magnesium or manganese ions per subunit.</text>
</comment>
<comment type="cofactor">
    <cofactor evidence="1">
        <name>Mn(2+)</name>
        <dbReference type="ChEBI" id="CHEBI:29035"/>
    </cofactor>
</comment>
<evidence type="ECO:0000256" key="3">
    <source>
        <dbReference type="ARBA" id="ARBA00004496"/>
    </source>
</evidence>
<evidence type="ECO:0000256" key="9">
    <source>
        <dbReference type="ARBA" id="ARBA00022741"/>
    </source>
</evidence>
<comment type="catalytic activity">
    <reaction evidence="14 15">
        <text>2 D-alanine + ATP = D-alanyl-D-alanine + ADP + phosphate + H(+)</text>
        <dbReference type="Rhea" id="RHEA:11224"/>
        <dbReference type="ChEBI" id="CHEBI:15378"/>
        <dbReference type="ChEBI" id="CHEBI:30616"/>
        <dbReference type="ChEBI" id="CHEBI:43474"/>
        <dbReference type="ChEBI" id="CHEBI:57416"/>
        <dbReference type="ChEBI" id="CHEBI:57822"/>
        <dbReference type="ChEBI" id="CHEBI:456216"/>
        <dbReference type="EC" id="6.3.2.4"/>
    </reaction>
</comment>
<name>J4V4S9_9GAMM</name>
<feature type="binding site" evidence="17">
    <location>
        <position position="268"/>
    </location>
    <ligand>
        <name>Mg(2+)</name>
        <dbReference type="ChEBI" id="CHEBI:18420"/>
        <label>1</label>
    </ligand>
</feature>
<feature type="active site" evidence="16">
    <location>
        <position position="279"/>
    </location>
</feature>
<dbReference type="InterPro" id="IPR011761">
    <property type="entry name" value="ATP-grasp"/>
</dbReference>
<keyword evidence="17" id="KW-0460">Magnesium</keyword>
<protein>
    <recommendedName>
        <fullName evidence="6 15">D-alanine--D-alanine ligase</fullName>
        <ecNumber evidence="6 15">6.3.2.4</ecNumber>
    </recommendedName>
    <alternativeName>
        <fullName evidence="15">D-Ala-D-Ala ligase</fullName>
    </alternativeName>
    <alternativeName>
        <fullName evidence="15">D-alanylalanine synthetase</fullName>
    </alternativeName>
</protein>
<feature type="binding site" evidence="17">
    <location>
        <position position="268"/>
    </location>
    <ligand>
        <name>Mg(2+)</name>
        <dbReference type="ChEBI" id="CHEBI:18420"/>
        <label>2</label>
    </ligand>
</feature>
<dbReference type="Gene3D" id="3.30.1490.20">
    <property type="entry name" value="ATP-grasp fold, A domain"/>
    <property type="match status" value="1"/>
</dbReference>
<organism evidence="20 21">
    <name type="scientific">SAR86 cluster bacterium SAR86B</name>
    <dbReference type="NCBI Taxonomy" id="1123867"/>
    <lineage>
        <taxon>Bacteria</taxon>
        <taxon>Pseudomonadati</taxon>
        <taxon>Pseudomonadota</taxon>
        <taxon>Gammaproteobacteria</taxon>
        <taxon>SAR86 cluster</taxon>
    </lineage>
</organism>
<evidence type="ECO:0000256" key="18">
    <source>
        <dbReference type="PROSITE-ProRule" id="PRU00409"/>
    </source>
</evidence>
<keyword evidence="13 15" id="KW-0961">Cell wall biogenesis/degradation</keyword>
<evidence type="ECO:0000256" key="13">
    <source>
        <dbReference type="ARBA" id="ARBA00023316"/>
    </source>
</evidence>
<dbReference type="PIRSF" id="PIRSF039102">
    <property type="entry name" value="Ddl/VanB"/>
    <property type="match status" value="1"/>
</dbReference>
<dbReference type="SUPFAM" id="SSF56059">
    <property type="entry name" value="Glutathione synthetase ATP-binding domain-like"/>
    <property type="match status" value="1"/>
</dbReference>
<evidence type="ECO:0000259" key="19">
    <source>
        <dbReference type="PROSITE" id="PS50975"/>
    </source>
</evidence>
<dbReference type="GO" id="GO:0008716">
    <property type="term" value="F:D-alanine-D-alanine ligase activity"/>
    <property type="evidence" value="ECO:0007669"/>
    <property type="project" value="UniProtKB-UniRule"/>
</dbReference>
<dbReference type="PANTHER" id="PTHR23132:SF23">
    <property type="entry name" value="D-ALANINE--D-ALANINE LIGASE B"/>
    <property type="match status" value="1"/>
</dbReference>
<evidence type="ECO:0000256" key="11">
    <source>
        <dbReference type="ARBA" id="ARBA00022960"/>
    </source>
</evidence>